<sequence length="66" mass="7326">MKFANIQISMIYYVMQDHEEITHRYDTKTSNINLWGIGEVLVQIHGTRLAPPSACLGSSAAAKTCT</sequence>
<protein>
    <submittedName>
        <fullName evidence="2">Uncharacterized protein</fullName>
    </submittedName>
</protein>
<proteinExistence type="predicted"/>
<keyword evidence="1" id="KW-1185">Reference proteome</keyword>
<accession>A0A914MA13</accession>
<dbReference type="Proteomes" id="UP000887563">
    <property type="component" value="Unplaced"/>
</dbReference>
<name>A0A914MA13_MELIC</name>
<evidence type="ECO:0000313" key="2">
    <source>
        <dbReference type="WBParaSite" id="Minc3s01504g24334"/>
    </source>
</evidence>
<dbReference type="WBParaSite" id="Minc3s01504g24334">
    <property type="protein sequence ID" value="Minc3s01504g24334"/>
    <property type="gene ID" value="Minc3s01504g24334"/>
</dbReference>
<reference evidence="2" key="1">
    <citation type="submission" date="2022-11" db="UniProtKB">
        <authorList>
            <consortium name="WormBaseParasite"/>
        </authorList>
    </citation>
    <scope>IDENTIFICATION</scope>
</reference>
<organism evidence="1 2">
    <name type="scientific">Meloidogyne incognita</name>
    <name type="common">Southern root-knot nematode worm</name>
    <name type="synonym">Oxyuris incognita</name>
    <dbReference type="NCBI Taxonomy" id="6306"/>
    <lineage>
        <taxon>Eukaryota</taxon>
        <taxon>Metazoa</taxon>
        <taxon>Ecdysozoa</taxon>
        <taxon>Nematoda</taxon>
        <taxon>Chromadorea</taxon>
        <taxon>Rhabditida</taxon>
        <taxon>Tylenchina</taxon>
        <taxon>Tylenchomorpha</taxon>
        <taxon>Tylenchoidea</taxon>
        <taxon>Meloidogynidae</taxon>
        <taxon>Meloidogyninae</taxon>
        <taxon>Meloidogyne</taxon>
        <taxon>Meloidogyne incognita group</taxon>
    </lineage>
</organism>
<dbReference type="AlphaFoldDB" id="A0A914MA13"/>
<evidence type="ECO:0000313" key="1">
    <source>
        <dbReference type="Proteomes" id="UP000887563"/>
    </source>
</evidence>